<reference evidence="3" key="1">
    <citation type="submission" date="2015-07" db="EMBL/GenBank/DDBJ databases">
        <title>MeaNS - Measles Nucleotide Surveillance Program.</title>
        <authorList>
            <person name="Tran T."/>
            <person name="Druce J."/>
        </authorList>
    </citation>
    <scope>NUCLEOTIDE SEQUENCE</scope>
    <source>
        <strain evidence="3">UCB-OBI-ISO-001</strain>
        <tissue evidence="3">Gonad</tissue>
    </source>
</reference>
<feature type="region of interest" description="Disordered" evidence="1">
    <location>
        <begin position="57"/>
        <end position="76"/>
    </location>
</feature>
<accession>A0A0L8HHR9</accession>
<proteinExistence type="predicted"/>
<keyword evidence="2" id="KW-0812">Transmembrane</keyword>
<keyword evidence="2" id="KW-0472">Membrane</keyword>
<dbReference type="EMBL" id="KQ418194">
    <property type="protein sequence ID" value="KOF88325.1"/>
    <property type="molecule type" value="Genomic_DNA"/>
</dbReference>
<evidence type="ECO:0000256" key="2">
    <source>
        <dbReference type="SAM" id="Phobius"/>
    </source>
</evidence>
<name>A0A0L8HHR9_OCTBM</name>
<keyword evidence="2" id="KW-1133">Transmembrane helix</keyword>
<gene>
    <name evidence="3" type="ORF">OCBIM_22015054mg</name>
</gene>
<protein>
    <submittedName>
        <fullName evidence="3">Uncharacterized protein</fullName>
    </submittedName>
</protein>
<organism evidence="3">
    <name type="scientific">Octopus bimaculoides</name>
    <name type="common">California two-spotted octopus</name>
    <dbReference type="NCBI Taxonomy" id="37653"/>
    <lineage>
        <taxon>Eukaryota</taxon>
        <taxon>Metazoa</taxon>
        <taxon>Spiralia</taxon>
        <taxon>Lophotrochozoa</taxon>
        <taxon>Mollusca</taxon>
        <taxon>Cephalopoda</taxon>
        <taxon>Coleoidea</taxon>
        <taxon>Octopodiformes</taxon>
        <taxon>Octopoda</taxon>
        <taxon>Incirrata</taxon>
        <taxon>Octopodidae</taxon>
        <taxon>Octopus</taxon>
    </lineage>
</organism>
<dbReference type="AlphaFoldDB" id="A0A0L8HHR9"/>
<evidence type="ECO:0000313" key="3">
    <source>
        <dbReference type="EMBL" id="KOF88325.1"/>
    </source>
</evidence>
<sequence length="76" mass="8687">MVELLTLFLVFFCFFFDILLSLLLLLLLLFRFYAFAWMGATVFCQNNCLYSWMPSPAPPPLSSSSLPPPFSPTTQL</sequence>
<evidence type="ECO:0000256" key="1">
    <source>
        <dbReference type="SAM" id="MobiDB-lite"/>
    </source>
</evidence>
<feature type="transmembrane region" description="Helical" evidence="2">
    <location>
        <begin position="6"/>
        <end position="30"/>
    </location>
</feature>